<evidence type="ECO:0000313" key="3">
    <source>
        <dbReference type="Proteomes" id="UP000694864"/>
    </source>
</evidence>
<keyword evidence="3" id="KW-1185">Reference proteome</keyword>
<feature type="domain" description="DUF4283" evidence="2">
    <location>
        <begin position="200"/>
        <end position="281"/>
    </location>
</feature>
<proteinExistence type="predicted"/>
<dbReference type="Pfam" id="PF14111">
    <property type="entry name" value="DUF4283"/>
    <property type="match status" value="1"/>
</dbReference>
<dbReference type="PANTHER" id="PTHR31286:SF159">
    <property type="entry name" value="DUF4283 DOMAIN-CONTAINING PROTEIN"/>
    <property type="match status" value="1"/>
</dbReference>
<accession>A0ABM0T714</accession>
<sequence length="367" mass="40281">MWVSFYFSNQKSSVLSSRAIGTVHKPQFENPRPAESSSYGWSPGANPPVPPDFFPSSLLPRQRVLSGQNDVEMAIPDLDPPCPSILPSPVTVDQNLISAPRPGQGILGSSPSPTLAALSTSLQPLPGKPVVPGLVSQINSCETNPLTLKVSSASISDFNWASRCKGASKFPNTAVEVSVSGEGNPRVKVPNAFFERRARLHSDYIVGIFYGNAPSYGKVWAVLNYLWGKDQKVKIHTLSKNAFLFHIPSAPLRNEILQHELWRVGDSPFFVTEWKASFSLDPPSLQKAPLWATLNQVSFDLLTDEGLSFLSRPLGKIVDAKPFSTVSSAEIKVIINLKDPLPKTIEVEREDREIVVIFVSYPWLPPL</sequence>
<reference evidence="3" key="1">
    <citation type="journal article" date="2014" name="Nat. Commun.">
        <title>The emerging biofuel crop Camelina sativa retains a highly undifferentiated hexaploid genome structure.</title>
        <authorList>
            <person name="Kagale S."/>
            <person name="Koh C."/>
            <person name="Nixon J."/>
            <person name="Bollina V."/>
            <person name="Clarke W.E."/>
            <person name="Tuteja R."/>
            <person name="Spillane C."/>
            <person name="Robinson S.J."/>
            <person name="Links M.G."/>
            <person name="Clarke C."/>
            <person name="Higgins E.E."/>
            <person name="Huebert T."/>
            <person name="Sharpe A.G."/>
            <person name="Parkin I.A."/>
        </authorList>
    </citation>
    <scope>NUCLEOTIDE SEQUENCE [LARGE SCALE GENOMIC DNA]</scope>
    <source>
        <strain evidence="3">cv. DH55</strain>
    </source>
</reference>
<name>A0ABM0T714_CAMSA</name>
<gene>
    <name evidence="4" type="primary">LOC104707231</name>
</gene>
<dbReference type="InterPro" id="IPR025558">
    <property type="entry name" value="DUF4283"/>
</dbReference>
<evidence type="ECO:0000313" key="4">
    <source>
        <dbReference type="RefSeq" id="XP_010421838.2"/>
    </source>
</evidence>
<protein>
    <submittedName>
        <fullName evidence="4">Uncharacterized protein LOC104707231</fullName>
    </submittedName>
</protein>
<organism evidence="3 4">
    <name type="scientific">Camelina sativa</name>
    <name type="common">False flax</name>
    <name type="synonym">Myagrum sativum</name>
    <dbReference type="NCBI Taxonomy" id="90675"/>
    <lineage>
        <taxon>Eukaryota</taxon>
        <taxon>Viridiplantae</taxon>
        <taxon>Streptophyta</taxon>
        <taxon>Embryophyta</taxon>
        <taxon>Tracheophyta</taxon>
        <taxon>Spermatophyta</taxon>
        <taxon>Magnoliopsida</taxon>
        <taxon>eudicotyledons</taxon>
        <taxon>Gunneridae</taxon>
        <taxon>Pentapetalae</taxon>
        <taxon>rosids</taxon>
        <taxon>malvids</taxon>
        <taxon>Brassicales</taxon>
        <taxon>Brassicaceae</taxon>
        <taxon>Camelineae</taxon>
        <taxon>Camelina</taxon>
    </lineage>
</organism>
<feature type="region of interest" description="Disordered" evidence="1">
    <location>
        <begin position="25"/>
        <end position="46"/>
    </location>
</feature>
<dbReference type="PANTHER" id="PTHR31286">
    <property type="entry name" value="GLYCINE-RICH CELL WALL STRUCTURAL PROTEIN 1.8-LIKE"/>
    <property type="match status" value="1"/>
</dbReference>
<dbReference type="Proteomes" id="UP000694864">
    <property type="component" value="Chromosome 8"/>
</dbReference>
<evidence type="ECO:0000256" key="1">
    <source>
        <dbReference type="SAM" id="MobiDB-lite"/>
    </source>
</evidence>
<dbReference type="InterPro" id="IPR040256">
    <property type="entry name" value="At4g02000-like"/>
</dbReference>
<evidence type="ECO:0000259" key="2">
    <source>
        <dbReference type="Pfam" id="PF14111"/>
    </source>
</evidence>
<reference evidence="4" key="2">
    <citation type="submission" date="2025-08" db="UniProtKB">
        <authorList>
            <consortium name="RefSeq"/>
        </authorList>
    </citation>
    <scope>IDENTIFICATION</scope>
    <source>
        <tissue evidence="4">Leaf</tissue>
    </source>
</reference>
<dbReference type="GeneID" id="104707231"/>
<dbReference type="RefSeq" id="XP_010421838.2">
    <property type="nucleotide sequence ID" value="XM_010423536.2"/>
</dbReference>